<feature type="domain" description="GtrA/DPMS transmembrane" evidence="7">
    <location>
        <begin position="17"/>
        <end position="133"/>
    </location>
</feature>
<evidence type="ECO:0000313" key="8">
    <source>
        <dbReference type="EMBL" id="OGF30932.1"/>
    </source>
</evidence>
<feature type="transmembrane region" description="Helical" evidence="6">
    <location>
        <begin position="80"/>
        <end position="102"/>
    </location>
</feature>
<evidence type="ECO:0000259" key="7">
    <source>
        <dbReference type="Pfam" id="PF04138"/>
    </source>
</evidence>
<comment type="subcellular location">
    <subcellularLocation>
        <location evidence="1">Membrane</location>
        <topology evidence="1">Multi-pass membrane protein</topology>
    </subcellularLocation>
</comment>
<dbReference type="GO" id="GO:0005886">
    <property type="term" value="C:plasma membrane"/>
    <property type="evidence" value="ECO:0007669"/>
    <property type="project" value="TreeGrafter"/>
</dbReference>
<evidence type="ECO:0000256" key="6">
    <source>
        <dbReference type="SAM" id="Phobius"/>
    </source>
</evidence>
<dbReference type="PANTHER" id="PTHR38459">
    <property type="entry name" value="PROPHAGE BACTOPRENOL-LINKED GLUCOSE TRANSLOCASE HOMOLOG"/>
    <property type="match status" value="1"/>
</dbReference>
<dbReference type="Pfam" id="PF04138">
    <property type="entry name" value="GtrA_DPMS_TM"/>
    <property type="match status" value="1"/>
</dbReference>
<name>A0A1F5SWB4_9BACT</name>
<comment type="similarity">
    <text evidence="2">Belongs to the GtrA family.</text>
</comment>
<organism evidence="8 9">
    <name type="scientific">Candidatus Falkowbacteria bacterium RIFOXYC2_FULL_36_12</name>
    <dbReference type="NCBI Taxonomy" id="1798002"/>
    <lineage>
        <taxon>Bacteria</taxon>
        <taxon>Candidatus Falkowiibacteriota</taxon>
    </lineage>
</organism>
<evidence type="ECO:0000313" key="9">
    <source>
        <dbReference type="Proteomes" id="UP000179001"/>
    </source>
</evidence>
<evidence type="ECO:0000256" key="1">
    <source>
        <dbReference type="ARBA" id="ARBA00004141"/>
    </source>
</evidence>
<comment type="caution">
    <text evidence="8">The sequence shown here is derived from an EMBL/GenBank/DDBJ whole genome shotgun (WGS) entry which is preliminary data.</text>
</comment>
<gene>
    <name evidence="8" type="ORF">A2478_00595</name>
</gene>
<dbReference type="STRING" id="1798002.A2478_00595"/>
<protein>
    <recommendedName>
        <fullName evidence="7">GtrA/DPMS transmembrane domain-containing protein</fullName>
    </recommendedName>
</protein>
<evidence type="ECO:0000256" key="3">
    <source>
        <dbReference type="ARBA" id="ARBA00022692"/>
    </source>
</evidence>
<reference evidence="8 9" key="1">
    <citation type="journal article" date="2016" name="Nat. Commun.">
        <title>Thousands of microbial genomes shed light on interconnected biogeochemical processes in an aquifer system.</title>
        <authorList>
            <person name="Anantharaman K."/>
            <person name="Brown C.T."/>
            <person name="Hug L.A."/>
            <person name="Sharon I."/>
            <person name="Castelle C.J."/>
            <person name="Probst A.J."/>
            <person name="Thomas B.C."/>
            <person name="Singh A."/>
            <person name="Wilkins M.J."/>
            <person name="Karaoz U."/>
            <person name="Brodie E.L."/>
            <person name="Williams K.H."/>
            <person name="Hubbard S.S."/>
            <person name="Banfield J.F."/>
        </authorList>
    </citation>
    <scope>NUCLEOTIDE SEQUENCE [LARGE SCALE GENOMIC DNA]</scope>
</reference>
<accession>A0A1F5SWB4</accession>
<dbReference type="GO" id="GO:0000271">
    <property type="term" value="P:polysaccharide biosynthetic process"/>
    <property type="evidence" value="ECO:0007669"/>
    <property type="project" value="InterPro"/>
</dbReference>
<dbReference type="Proteomes" id="UP000179001">
    <property type="component" value="Unassembled WGS sequence"/>
</dbReference>
<dbReference type="AlphaFoldDB" id="A0A1F5SWB4"/>
<dbReference type="InterPro" id="IPR051401">
    <property type="entry name" value="GtrA_CellWall_Glycosyl"/>
</dbReference>
<evidence type="ECO:0000256" key="4">
    <source>
        <dbReference type="ARBA" id="ARBA00022989"/>
    </source>
</evidence>
<evidence type="ECO:0000256" key="5">
    <source>
        <dbReference type="ARBA" id="ARBA00023136"/>
    </source>
</evidence>
<sequence length="137" mass="16182">MRYISDKKFICSKQFIKYSIIGIVSSIIDFSFLNIFIFFTDWGVYYSAIGAFLIANFNSFLWNKYWIFGKKQRLKVAKQYGLFLLFSFIGLILNIGIMSILIEWVGLWYNWAKLVAVLIVLLWNYNINKHYTFVGGH</sequence>
<feature type="transmembrane region" description="Helical" evidence="6">
    <location>
        <begin position="108"/>
        <end position="127"/>
    </location>
</feature>
<keyword evidence="5 6" id="KW-0472">Membrane</keyword>
<proteinExistence type="inferred from homology"/>
<feature type="transmembrane region" description="Helical" evidence="6">
    <location>
        <begin position="20"/>
        <end position="39"/>
    </location>
</feature>
<keyword evidence="4 6" id="KW-1133">Transmembrane helix</keyword>
<dbReference type="PANTHER" id="PTHR38459:SF1">
    <property type="entry name" value="PROPHAGE BACTOPRENOL-LINKED GLUCOSE TRANSLOCASE HOMOLOG"/>
    <property type="match status" value="1"/>
</dbReference>
<dbReference type="EMBL" id="MFGJ01000008">
    <property type="protein sequence ID" value="OGF30932.1"/>
    <property type="molecule type" value="Genomic_DNA"/>
</dbReference>
<dbReference type="InterPro" id="IPR007267">
    <property type="entry name" value="GtrA_DPMS_TM"/>
</dbReference>
<feature type="transmembrane region" description="Helical" evidence="6">
    <location>
        <begin position="45"/>
        <end position="68"/>
    </location>
</feature>
<evidence type="ECO:0000256" key="2">
    <source>
        <dbReference type="ARBA" id="ARBA00009399"/>
    </source>
</evidence>
<keyword evidence="3 6" id="KW-0812">Transmembrane</keyword>